<keyword evidence="3" id="KW-1185">Reference proteome</keyword>
<feature type="region of interest" description="Disordered" evidence="1">
    <location>
        <begin position="1"/>
        <end position="54"/>
    </location>
</feature>
<evidence type="ECO:0000313" key="2">
    <source>
        <dbReference type="EMBL" id="KAJ1149473.1"/>
    </source>
</evidence>
<gene>
    <name evidence="2" type="ORF">NDU88_002281</name>
</gene>
<dbReference type="Proteomes" id="UP001066276">
    <property type="component" value="Chromosome 5"/>
</dbReference>
<evidence type="ECO:0000256" key="1">
    <source>
        <dbReference type="SAM" id="MobiDB-lite"/>
    </source>
</evidence>
<dbReference type="AlphaFoldDB" id="A0AAV7RF02"/>
<evidence type="ECO:0000313" key="3">
    <source>
        <dbReference type="Proteomes" id="UP001066276"/>
    </source>
</evidence>
<dbReference type="EMBL" id="JANPWB010000009">
    <property type="protein sequence ID" value="KAJ1149473.1"/>
    <property type="molecule type" value="Genomic_DNA"/>
</dbReference>
<name>A0AAV7RF02_PLEWA</name>
<accession>A0AAV7RF02</accession>
<protein>
    <submittedName>
        <fullName evidence="2">Uncharacterized protein</fullName>
    </submittedName>
</protein>
<sequence>MPRTQRRVFEPWGATARSPGNPSRPRIGRTPPSPPPPAYLGLHAPPAPGTSPQRRCDAFATPSRPGLLQQNQHPLHLVVAHVRQPWPVKLIAPMKEKVPPTHRTGVPELMPFKGEKFSPI</sequence>
<proteinExistence type="predicted"/>
<comment type="caution">
    <text evidence="2">The sequence shown here is derived from an EMBL/GenBank/DDBJ whole genome shotgun (WGS) entry which is preliminary data.</text>
</comment>
<organism evidence="2 3">
    <name type="scientific">Pleurodeles waltl</name>
    <name type="common">Iberian ribbed newt</name>
    <dbReference type="NCBI Taxonomy" id="8319"/>
    <lineage>
        <taxon>Eukaryota</taxon>
        <taxon>Metazoa</taxon>
        <taxon>Chordata</taxon>
        <taxon>Craniata</taxon>
        <taxon>Vertebrata</taxon>
        <taxon>Euteleostomi</taxon>
        <taxon>Amphibia</taxon>
        <taxon>Batrachia</taxon>
        <taxon>Caudata</taxon>
        <taxon>Salamandroidea</taxon>
        <taxon>Salamandridae</taxon>
        <taxon>Pleurodelinae</taxon>
        <taxon>Pleurodeles</taxon>
    </lineage>
</organism>
<reference evidence="2" key="1">
    <citation type="journal article" date="2022" name="bioRxiv">
        <title>Sequencing and chromosome-scale assembly of the giantPleurodeles waltlgenome.</title>
        <authorList>
            <person name="Brown T."/>
            <person name="Elewa A."/>
            <person name="Iarovenko S."/>
            <person name="Subramanian E."/>
            <person name="Araus A.J."/>
            <person name="Petzold A."/>
            <person name="Susuki M."/>
            <person name="Suzuki K.-i.T."/>
            <person name="Hayashi T."/>
            <person name="Toyoda A."/>
            <person name="Oliveira C."/>
            <person name="Osipova E."/>
            <person name="Leigh N.D."/>
            <person name="Simon A."/>
            <person name="Yun M.H."/>
        </authorList>
    </citation>
    <scope>NUCLEOTIDE SEQUENCE</scope>
    <source>
        <strain evidence="2">20211129_DDA</strain>
        <tissue evidence="2">Liver</tissue>
    </source>
</reference>